<proteinExistence type="predicted"/>
<evidence type="ECO:0000313" key="2">
    <source>
        <dbReference type="Proteomes" id="UP000054279"/>
    </source>
</evidence>
<dbReference type="AlphaFoldDB" id="A0A0C9T922"/>
<organism evidence="1 2">
    <name type="scientific">Sphaerobolus stellatus (strain SS14)</name>
    <dbReference type="NCBI Taxonomy" id="990650"/>
    <lineage>
        <taxon>Eukaryota</taxon>
        <taxon>Fungi</taxon>
        <taxon>Dikarya</taxon>
        <taxon>Basidiomycota</taxon>
        <taxon>Agaricomycotina</taxon>
        <taxon>Agaricomycetes</taxon>
        <taxon>Phallomycetidae</taxon>
        <taxon>Geastrales</taxon>
        <taxon>Sphaerobolaceae</taxon>
        <taxon>Sphaerobolus</taxon>
    </lineage>
</organism>
<name>A0A0C9T922_SPHS4</name>
<dbReference type="Proteomes" id="UP000054279">
    <property type="component" value="Unassembled WGS sequence"/>
</dbReference>
<dbReference type="EMBL" id="KN837407">
    <property type="protein sequence ID" value="KIJ25573.1"/>
    <property type="molecule type" value="Genomic_DNA"/>
</dbReference>
<protein>
    <submittedName>
        <fullName evidence="1">Uncharacterized protein</fullName>
    </submittedName>
</protein>
<sequence length="64" mass="7251">MTTLVGVTHLPGNEHLTALAIPVSLFVQEYTSRTVLILQRFGLKELESFLYQPQDIILSLDDKH</sequence>
<gene>
    <name evidence="1" type="ORF">M422DRAFT_38616</name>
</gene>
<reference evidence="1 2" key="1">
    <citation type="submission" date="2014-06" db="EMBL/GenBank/DDBJ databases">
        <title>Evolutionary Origins and Diversification of the Mycorrhizal Mutualists.</title>
        <authorList>
            <consortium name="DOE Joint Genome Institute"/>
            <consortium name="Mycorrhizal Genomics Consortium"/>
            <person name="Kohler A."/>
            <person name="Kuo A."/>
            <person name="Nagy L.G."/>
            <person name="Floudas D."/>
            <person name="Copeland A."/>
            <person name="Barry K.W."/>
            <person name="Cichocki N."/>
            <person name="Veneault-Fourrey C."/>
            <person name="LaButti K."/>
            <person name="Lindquist E.A."/>
            <person name="Lipzen A."/>
            <person name="Lundell T."/>
            <person name="Morin E."/>
            <person name="Murat C."/>
            <person name="Riley R."/>
            <person name="Ohm R."/>
            <person name="Sun H."/>
            <person name="Tunlid A."/>
            <person name="Henrissat B."/>
            <person name="Grigoriev I.V."/>
            <person name="Hibbett D.S."/>
            <person name="Martin F."/>
        </authorList>
    </citation>
    <scope>NUCLEOTIDE SEQUENCE [LARGE SCALE GENOMIC DNA]</scope>
    <source>
        <strain evidence="1 2">SS14</strain>
    </source>
</reference>
<dbReference type="HOGENOM" id="CLU_2869090_0_0_1"/>
<accession>A0A0C9T922</accession>
<evidence type="ECO:0000313" key="1">
    <source>
        <dbReference type="EMBL" id="KIJ25573.1"/>
    </source>
</evidence>
<keyword evidence="2" id="KW-1185">Reference proteome</keyword>